<feature type="region of interest" description="Disordered" evidence="1">
    <location>
        <begin position="74"/>
        <end position="97"/>
    </location>
</feature>
<reference evidence="2" key="1">
    <citation type="submission" date="2022-12" db="EMBL/GenBank/DDBJ databases">
        <authorList>
            <person name="Alioto T."/>
            <person name="Alioto T."/>
            <person name="Gomez Garrido J."/>
        </authorList>
    </citation>
    <scope>NUCLEOTIDE SEQUENCE</scope>
</reference>
<evidence type="ECO:0000256" key="1">
    <source>
        <dbReference type="SAM" id="MobiDB-lite"/>
    </source>
</evidence>
<evidence type="ECO:0000313" key="2">
    <source>
        <dbReference type="EMBL" id="CAI5792542.1"/>
    </source>
</evidence>
<evidence type="ECO:0000313" key="3">
    <source>
        <dbReference type="Proteomes" id="UP001178461"/>
    </source>
</evidence>
<sequence>MDCERTEEALQCWTFGLRPLALRWGTCVSLRCPGLLANNGRNLQRAERALLSLEEQGWPAPWLLQGCSAGQKGRHFGPGCRPRSEEPDPSPTGLGQDERLQGGCRRRPCPWPAQFLHFLPKRAPSGPRSGTCELSMGGCVVLCAWGGVWLLVNSVGLGGEPVECLGCLLGVWKCESGAQVPCCERGGTHAHRTQIPGLPF</sequence>
<protein>
    <submittedName>
        <fullName evidence="2">Uncharacterized protein</fullName>
    </submittedName>
</protein>
<accession>A0AA35LA35</accession>
<organism evidence="2 3">
    <name type="scientific">Podarcis lilfordi</name>
    <name type="common">Lilford's wall lizard</name>
    <dbReference type="NCBI Taxonomy" id="74358"/>
    <lineage>
        <taxon>Eukaryota</taxon>
        <taxon>Metazoa</taxon>
        <taxon>Chordata</taxon>
        <taxon>Craniata</taxon>
        <taxon>Vertebrata</taxon>
        <taxon>Euteleostomi</taxon>
        <taxon>Lepidosauria</taxon>
        <taxon>Squamata</taxon>
        <taxon>Bifurcata</taxon>
        <taxon>Unidentata</taxon>
        <taxon>Episquamata</taxon>
        <taxon>Laterata</taxon>
        <taxon>Lacertibaenia</taxon>
        <taxon>Lacertidae</taxon>
        <taxon>Podarcis</taxon>
    </lineage>
</organism>
<name>A0AA35LA35_9SAUR</name>
<dbReference type="AlphaFoldDB" id="A0AA35LA35"/>
<keyword evidence="3" id="KW-1185">Reference proteome</keyword>
<dbReference type="Proteomes" id="UP001178461">
    <property type="component" value="Chromosome 14"/>
</dbReference>
<dbReference type="EMBL" id="OX395139">
    <property type="protein sequence ID" value="CAI5792542.1"/>
    <property type="molecule type" value="Genomic_DNA"/>
</dbReference>
<proteinExistence type="predicted"/>
<gene>
    <name evidence="2" type="ORF">PODLI_1B013724</name>
</gene>